<protein>
    <submittedName>
        <fullName evidence="1">Uncharacterized protein</fullName>
    </submittedName>
</protein>
<reference evidence="1" key="1">
    <citation type="submission" date="2018-05" db="EMBL/GenBank/DDBJ databases">
        <authorList>
            <person name="Lanie J.A."/>
            <person name="Ng W.-L."/>
            <person name="Kazmierczak K.M."/>
            <person name="Andrzejewski T.M."/>
            <person name="Davidsen T.M."/>
            <person name="Wayne K.J."/>
            <person name="Tettelin H."/>
            <person name="Glass J.I."/>
            <person name="Rusch D."/>
            <person name="Podicherti R."/>
            <person name="Tsui H.-C.T."/>
            <person name="Winkler M.E."/>
        </authorList>
    </citation>
    <scope>NUCLEOTIDE SEQUENCE</scope>
</reference>
<feature type="non-terminal residue" evidence="1">
    <location>
        <position position="55"/>
    </location>
</feature>
<accession>A0A382QHY0</accession>
<organism evidence="1">
    <name type="scientific">marine metagenome</name>
    <dbReference type="NCBI Taxonomy" id="408172"/>
    <lineage>
        <taxon>unclassified sequences</taxon>
        <taxon>metagenomes</taxon>
        <taxon>ecological metagenomes</taxon>
    </lineage>
</organism>
<proteinExistence type="predicted"/>
<name>A0A382QHY0_9ZZZZ</name>
<evidence type="ECO:0000313" key="1">
    <source>
        <dbReference type="EMBL" id="SVC85139.1"/>
    </source>
</evidence>
<dbReference type="EMBL" id="UINC01114668">
    <property type="protein sequence ID" value="SVC85139.1"/>
    <property type="molecule type" value="Genomic_DNA"/>
</dbReference>
<dbReference type="AlphaFoldDB" id="A0A382QHY0"/>
<sequence>MNKLWLLLVFYFSAGQASQWQVEKFYDLDFEPISEMSGMVKSKRFPEVYWLHNDS</sequence>
<gene>
    <name evidence="1" type="ORF">METZ01_LOCUS337993</name>
</gene>